<proteinExistence type="predicted"/>
<evidence type="ECO:0000256" key="1">
    <source>
        <dbReference type="SAM" id="MobiDB-lite"/>
    </source>
</evidence>
<dbReference type="Proteomes" id="UP000249464">
    <property type="component" value="Unassembled WGS sequence"/>
</dbReference>
<accession>A0A2X0M5P0</accession>
<keyword evidence="3" id="KW-1185">Reference proteome</keyword>
<feature type="region of interest" description="Disordered" evidence="1">
    <location>
        <begin position="46"/>
        <end position="68"/>
    </location>
</feature>
<organism evidence="2 3">
    <name type="scientific">Microbotryum silenes-dioicae</name>
    <dbReference type="NCBI Taxonomy" id="796604"/>
    <lineage>
        <taxon>Eukaryota</taxon>
        <taxon>Fungi</taxon>
        <taxon>Dikarya</taxon>
        <taxon>Basidiomycota</taxon>
        <taxon>Pucciniomycotina</taxon>
        <taxon>Microbotryomycetes</taxon>
        <taxon>Microbotryales</taxon>
        <taxon>Microbotryaceae</taxon>
        <taxon>Microbotryum</taxon>
    </lineage>
</organism>
<reference evidence="2 3" key="1">
    <citation type="submission" date="2016-11" db="EMBL/GenBank/DDBJ databases">
        <authorList>
            <person name="Jaros S."/>
            <person name="Januszkiewicz K."/>
            <person name="Wedrychowicz H."/>
        </authorList>
    </citation>
    <scope>NUCLEOTIDE SEQUENCE [LARGE SCALE GENOMIC DNA]</scope>
</reference>
<dbReference type="AlphaFoldDB" id="A0A2X0M5P0"/>
<evidence type="ECO:0000313" key="3">
    <source>
        <dbReference type="Proteomes" id="UP000249464"/>
    </source>
</evidence>
<gene>
    <name evidence="2" type="primary">BQ5605_C006g04006</name>
    <name evidence="2" type="ORF">BQ5605_C006G04006</name>
</gene>
<evidence type="ECO:0000313" key="2">
    <source>
        <dbReference type="EMBL" id="SGY55337.1"/>
    </source>
</evidence>
<sequence length="81" mass="8708">MAPHPNATSSLRHLKGSSWKLCNEYGIKKIVQKLMEPYQAEIPFNASSLNVNPRDVPSPSAGDTACTLDVSDTAEGLTSYG</sequence>
<dbReference type="EMBL" id="FQNC01000044">
    <property type="protein sequence ID" value="SGY55337.1"/>
    <property type="molecule type" value="Genomic_DNA"/>
</dbReference>
<name>A0A2X0M5P0_9BASI</name>
<protein>
    <submittedName>
        <fullName evidence="2">BQ5605_C006g04006 protein</fullName>
    </submittedName>
</protein>